<keyword evidence="3 5" id="KW-0378">Hydrolase</keyword>
<evidence type="ECO:0000313" key="8">
    <source>
        <dbReference type="EMBL" id="KAF2879278.1"/>
    </source>
</evidence>
<evidence type="ECO:0000313" key="9">
    <source>
        <dbReference type="Proteomes" id="UP000801492"/>
    </source>
</evidence>
<dbReference type="Gene3D" id="3.40.50.1820">
    <property type="entry name" value="alpha/beta hydrolase"/>
    <property type="match status" value="1"/>
</dbReference>
<proteinExistence type="inferred from homology"/>
<name>A0A8K0C3Y2_IGNLU</name>
<sequence>MSSSRSYFALRRSPSKLSEGDCKPVMWSKYFKNQQEVIVDDDKFNIYSCGESGPVLLLIHGGGYSALTWSLFVEEIKNKIECRILAVDLRGHGNTTTTDEENLSLDKLTEDVANIIDVSFGNNIPSIILVGHSLGGAIAVALAKIVPNVIGLCVIDVVEGTAMEALSSMHNVLRSRPKTFRSVEHAIIWSFKCGQTRNLDAARVSVPGQIKNLLTGKLAAEECDDCVQDIKDDFSYTINCIREDCETTTQEIEDNNRYTWRIDLSKTESYWNGWFKDLSKSFLDVQVPKVLLLANIHRLDTTLTVAQMQGKFQLQVLPRSGHAIHEDQPIRVAEIISGFLLKQKLATAKKVALFNLKIMFLKIPLSVVTLNLSS</sequence>
<organism evidence="8 9">
    <name type="scientific">Ignelater luminosus</name>
    <name type="common">Cucubano</name>
    <name type="synonym">Pyrophorus luminosus</name>
    <dbReference type="NCBI Taxonomy" id="2038154"/>
    <lineage>
        <taxon>Eukaryota</taxon>
        <taxon>Metazoa</taxon>
        <taxon>Ecdysozoa</taxon>
        <taxon>Arthropoda</taxon>
        <taxon>Hexapoda</taxon>
        <taxon>Insecta</taxon>
        <taxon>Pterygota</taxon>
        <taxon>Neoptera</taxon>
        <taxon>Endopterygota</taxon>
        <taxon>Coleoptera</taxon>
        <taxon>Polyphaga</taxon>
        <taxon>Elateriformia</taxon>
        <taxon>Elateroidea</taxon>
        <taxon>Elateridae</taxon>
        <taxon>Agrypninae</taxon>
        <taxon>Pyrophorini</taxon>
        <taxon>Ignelater</taxon>
    </lineage>
</organism>
<evidence type="ECO:0000256" key="2">
    <source>
        <dbReference type="ARBA" id="ARBA00022487"/>
    </source>
</evidence>
<dbReference type="PIRSF" id="PIRSF022950">
    <property type="entry name" value="PPase_methylesterase_euk"/>
    <property type="match status" value="1"/>
</dbReference>
<dbReference type="InterPro" id="IPR000073">
    <property type="entry name" value="AB_hydrolase_1"/>
</dbReference>
<evidence type="ECO:0000256" key="3">
    <source>
        <dbReference type="ARBA" id="ARBA00022801"/>
    </source>
</evidence>
<feature type="active site" evidence="6">
    <location>
        <position position="156"/>
    </location>
</feature>
<dbReference type="OrthoDB" id="194865at2759"/>
<dbReference type="Proteomes" id="UP000801492">
    <property type="component" value="Unassembled WGS sequence"/>
</dbReference>
<evidence type="ECO:0000256" key="1">
    <source>
        <dbReference type="ARBA" id="ARBA00008645"/>
    </source>
</evidence>
<dbReference type="InterPro" id="IPR029058">
    <property type="entry name" value="AB_hydrolase_fold"/>
</dbReference>
<evidence type="ECO:0000259" key="7">
    <source>
        <dbReference type="Pfam" id="PF12697"/>
    </source>
</evidence>
<evidence type="ECO:0000256" key="6">
    <source>
        <dbReference type="PIRSR" id="PIRSR022950-1"/>
    </source>
</evidence>
<gene>
    <name evidence="8" type="ORF">ILUMI_26896</name>
</gene>
<dbReference type="EC" id="3.1.1.-" evidence="5"/>
<dbReference type="EMBL" id="VTPC01091196">
    <property type="protein sequence ID" value="KAF2879278.1"/>
    <property type="molecule type" value="Genomic_DNA"/>
</dbReference>
<dbReference type="PANTHER" id="PTHR14189">
    <property type="entry name" value="PROTEIN PHOSPHATASE METHYLESTERASE-1 RELATED"/>
    <property type="match status" value="1"/>
</dbReference>
<reference evidence="8" key="1">
    <citation type="submission" date="2019-08" db="EMBL/GenBank/DDBJ databases">
        <title>The genome of the North American firefly Photinus pyralis.</title>
        <authorList>
            <consortium name="Photinus pyralis genome working group"/>
            <person name="Fallon T.R."/>
            <person name="Sander Lower S.E."/>
            <person name="Weng J.-K."/>
        </authorList>
    </citation>
    <scope>NUCLEOTIDE SEQUENCE</scope>
    <source>
        <strain evidence="8">TRF0915ILg1</strain>
        <tissue evidence="8">Whole body</tissue>
    </source>
</reference>
<comment type="catalytic activity">
    <reaction evidence="4">
        <text>[phosphatase 2A protein]-C-terminal L-leucine methyl ester + H2O = [phosphatase 2A protein]-C-terminal L-leucine + methanol + H(+)</text>
        <dbReference type="Rhea" id="RHEA:48548"/>
        <dbReference type="Rhea" id="RHEA-COMP:12134"/>
        <dbReference type="Rhea" id="RHEA-COMP:12135"/>
        <dbReference type="ChEBI" id="CHEBI:15377"/>
        <dbReference type="ChEBI" id="CHEBI:15378"/>
        <dbReference type="ChEBI" id="CHEBI:17790"/>
        <dbReference type="ChEBI" id="CHEBI:90516"/>
        <dbReference type="ChEBI" id="CHEBI:90517"/>
        <dbReference type="EC" id="3.1.1.89"/>
    </reaction>
</comment>
<keyword evidence="9" id="KW-1185">Reference proteome</keyword>
<feature type="active site" evidence="6">
    <location>
        <position position="133"/>
    </location>
</feature>
<keyword evidence="2 5" id="KW-0719">Serine esterase</keyword>
<dbReference type="PRINTS" id="PR00111">
    <property type="entry name" value="ABHYDROLASE"/>
</dbReference>
<comment type="caution">
    <text evidence="8">The sequence shown here is derived from an EMBL/GenBank/DDBJ whole genome shotgun (WGS) entry which is preliminary data.</text>
</comment>
<feature type="domain" description="AB hydrolase-1" evidence="7">
    <location>
        <begin position="56"/>
        <end position="334"/>
    </location>
</feature>
<evidence type="ECO:0000256" key="4">
    <source>
        <dbReference type="ARBA" id="ARBA00049203"/>
    </source>
</evidence>
<dbReference type="GO" id="GO:0051723">
    <property type="term" value="F:protein methylesterase activity"/>
    <property type="evidence" value="ECO:0007669"/>
    <property type="project" value="UniProtKB-EC"/>
</dbReference>
<dbReference type="Pfam" id="PF12697">
    <property type="entry name" value="Abhydrolase_6"/>
    <property type="match status" value="1"/>
</dbReference>
<dbReference type="InterPro" id="IPR016812">
    <property type="entry name" value="PPase_methylesterase_euk"/>
</dbReference>
<dbReference type="AlphaFoldDB" id="A0A8K0C3Y2"/>
<protein>
    <recommendedName>
        <fullName evidence="5">Protein phosphatase methylesterase 1</fullName>
        <shortName evidence="5">PME-1</shortName>
        <ecNumber evidence="5">3.1.1.-</ecNumber>
    </recommendedName>
</protein>
<dbReference type="SUPFAM" id="SSF53474">
    <property type="entry name" value="alpha/beta-Hydrolases"/>
    <property type="match status" value="1"/>
</dbReference>
<feature type="active site" evidence="6">
    <location>
        <position position="322"/>
    </location>
</feature>
<accession>A0A8K0C3Y2</accession>
<evidence type="ECO:0000256" key="5">
    <source>
        <dbReference type="PIRNR" id="PIRNR022950"/>
    </source>
</evidence>
<comment type="similarity">
    <text evidence="1 5">Belongs to the AB hydrolase superfamily.</text>
</comment>
<dbReference type="PANTHER" id="PTHR14189:SF0">
    <property type="entry name" value="PROTEIN PHOSPHATASE METHYLESTERASE 1"/>
    <property type="match status" value="1"/>
</dbReference>
<comment type="function">
    <text evidence="5">Demethylates proteins that have been reversibly carboxymethylated.</text>
</comment>